<dbReference type="EMBL" id="KB469311">
    <property type="protein sequence ID" value="EPQ51291.1"/>
    <property type="molecule type" value="Genomic_DNA"/>
</dbReference>
<evidence type="ECO:0000259" key="2">
    <source>
        <dbReference type="Pfam" id="PF00248"/>
    </source>
</evidence>
<organism evidence="3 4">
    <name type="scientific">Gloeophyllum trabeum (strain ATCC 11539 / FP-39264 / Madison 617)</name>
    <name type="common">Brown rot fungus</name>
    <dbReference type="NCBI Taxonomy" id="670483"/>
    <lineage>
        <taxon>Eukaryota</taxon>
        <taxon>Fungi</taxon>
        <taxon>Dikarya</taxon>
        <taxon>Basidiomycota</taxon>
        <taxon>Agaricomycotina</taxon>
        <taxon>Agaricomycetes</taxon>
        <taxon>Gloeophyllales</taxon>
        <taxon>Gloeophyllaceae</taxon>
        <taxon>Gloeophyllum</taxon>
    </lineage>
</organism>
<protein>
    <submittedName>
        <fullName evidence="3">Aldo/keto reductase</fullName>
    </submittedName>
</protein>
<dbReference type="OMA" id="SSEWDSW"/>
<accession>S7PU03</accession>
<dbReference type="eggNOG" id="KOG1575">
    <property type="taxonomic scope" value="Eukaryota"/>
</dbReference>
<keyword evidence="4" id="KW-1185">Reference proteome</keyword>
<dbReference type="OrthoDB" id="48988at2759"/>
<dbReference type="SUPFAM" id="SSF51430">
    <property type="entry name" value="NAD(P)-linked oxidoreductase"/>
    <property type="match status" value="1"/>
</dbReference>
<dbReference type="Pfam" id="PF00248">
    <property type="entry name" value="Aldo_ket_red"/>
    <property type="match status" value="1"/>
</dbReference>
<dbReference type="GeneID" id="19302665"/>
<dbReference type="PANTHER" id="PTHR43364">
    <property type="entry name" value="NADH-SPECIFIC METHYLGLYOXAL REDUCTASE-RELATED"/>
    <property type="match status" value="1"/>
</dbReference>
<gene>
    <name evidence="3" type="ORF">GLOTRDRAFT_133166</name>
</gene>
<evidence type="ECO:0000256" key="1">
    <source>
        <dbReference type="ARBA" id="ARBA00023002"/>
    </source>
</evidence>
<name>S7PU03_GLOTA</name>
<dbReference type="GO" id="GO:0016491">
    <property type="term" value="F:oxidoreductase activity"/>
    <property type="evidence" value="ECO:0007669"/>
    <property type="project" value="UniProtKB-KW"/>
</dbReference>
<dbReference type="HOGENOM" id="CLU_023205_2_0_1"/>
<dbReference type="Gene3D" id="3.20.20.100">
    <property type="entry name" value="NADP-dependent oxidoreductase domain"/>
    <property type="match status" value="1"/>
</dbReference>
<dbReference type="FunFam" id="3.20.20.100:FF:000004">
    <property type="entry name" value="Oxidoreductase, aldo/keto reductase"/>
    <property type="match status" value="1"/>
</dbReference>
<reference evidence="3 4" key="1">
    <citation type="journal article" date="2012" name="Science">
        <title>The Paleozoic origin of enzymatic lignin decomposition reconstructed from 31 fungal genomes.</title>
        <authorList>
            <person name="Floudas D."/>
            <person name="Binder M."/>
            <person name="Riley R."/>
            <person name="Barry K."/>
            <person name="Blanchette R.A."/>
            <person name="Henrissat B."/>
            <person name="Martinez A.T."/>
            <person name="Otillar R."/>
            <person name="Spatafora J.W."/>
            <person name="Yadav J.S."/>
            <person name="Aerts A."/>
            <person name="Benoit I."/>
            <person name="Boyd A."/>
            <person name="Carlson A."/>
            <person name="Copeland A."/>
            <person name="Coutinho P.M."/>
            <person name="de Vries R.P."/>
            <person name="Ferreira P."/>
            <person name="Findley K."/>
            <person name="Foster B."/>
            <person name="Gaskell J."/>
            <person name="Glotzer D."/>
            <person name="Gorecki P."/>
            <person name="Heitman J."/>
            <person name="Hesse C."/>
            <person name="Hori C."/>
            <person name="Igarashi K."/>
            <person name="Jurgens J.A."/>
            <person name="Kallen N."/>
            <person name="Kersten P."/>
            <person name="Kohler A."/>
            <person name="Kuees U."/>
            <person name="Kumar T.K.A."/>
            <person name="Kuo A."/>
            <person name="LaButti K."/>
            <person name="Larrondo L.F."/>
            <person name="Lindquist E."/>
            <person name="Ling A."/>
            <person name="Lombard V."/>
            <person name="Lucas S."/>
            <person name="Lundell T."/>
            <person name="Martin R."/>
            <person name="McLaughlin D.J."/>
            <person name="Morgenstern I."/>
            <person name="Morin E."/>
            <person name="Murat C."/>
            <person name="Nagy L.G."/>
            <person name="Nolan M."/>
            <person name="Ohm R.A."/>
            <person name="Patyshakuliyeva A."/>
            <person name="Rokas A."/>
            <person name="Ruiz-Duenas F.J."/>
            <person name="Sabat G."/>
            <person name="Salamov A."/>
            <person name="Samejima M."/>
            <person name="Schmutz J."/>
            <person name="Slot J.C."/>
            <person name="St John F."/>
            <person name="Stenlid J."/>
            <person name="Sun H."/>
            <person name="Sun S."/>
            <person name="Syed K."/>
            <person name="Tsang A."/>
            <person name="Wiebenga A."/>
            <person name="Young D."/>
            <person name="Pisabarro A."/>
            <person name="Eastwood D.C."/>
            <person name="Martin F."/>
            <person name="Cullen D."/>
            <person name="Grigoriev I.V."/>
            <person name="Hibbett D.S."/>
        </authorList>
    </citation>
    <scope>NUCLEOTIDE SEQUENCE [LARGE SCALE GENOMIC DNA]</scope>
    <source>
        <strain evidence="3 4">ATCC 11539</strain>
    </source>
</reference>
<dbReference type="InterPro" id="IPR050523">
    <property type="entry name" value="AKR_Detox_Biosynth"/>
</dbReference>
<dbReference type="InterPro" id="IPR023210">
    <property type="entry name" value="NADP_OxRdtase_dom"/>
</dbReference>
<sequence length="374" mass="42115">MALPRCHEGEFKLKDLLSAKQHPSPVSAQSQKQMRYVTLGSSGLRVSALIMGTMQYGSAEWQPWIMGEEDALIHIKAAYDAGIQTFDTADVYSNGQSEIVLGNVIKKLGLPRDEIVVMTKISRVVAREPGHWFVHSNRNPEDYGYVNQGGLSRKHIFAAVKKSLERLQLDYVDVLQCHRADPITPISETMHALHDIIKEGYARYIGMGSCWAWQFHAMQNYAIANGLTPFISMQNQYSLLYRADEMELYPTLKLFGTASIPWSPLARGLLARPFGEESRRGQSDKLVHIYKSGPTEDKEVIKRVQELAQKKGLSMARVALAWTLRKPGVTAPIVGPTSVEQLHDLLGAMEVDLSDDEMTYLEECYRPRILLDHE</sequence>
<dbReference type="RefSeq" id="XP_007870276.1">
    <property type="nucleotide sequence ID" value="XM_007872085.1"/>
</dbReference>
<dbReference type="PANTHER" id="PTHR43364:SF4">
    <property type="entry name" value="NAD(P)-LINKED OXIDOREDUCTASE SUPERFAMILY PROTEIN"/>
    <property type="match status" value="1"/>
</dbReference>
<dbReference type="CDD" id="cd19079">
    <property type="entry name" value="AKR_EcYajO-like"/>
    <property type="match status" value="1"/>
</dbReference>
<dbReference type="KEGG" id="gtr:GLOTRDRAFT_133166"/>
<proteinExistence type="predicted"/>
<dbReference type="Proteomes" id="UP000030669">
    <property type="component" value="Unassembled WGS sequence"/>
</dbReference>
<evidence type="ECO:0000313" key="4">
    <source>
        <dbReference type="Proteomes" id="UP000030669"/>
    </source>
</evidence>
<evidence type="ECO:0000313" key="3">
    <source>
        <dbReference type="EMBL" id="EPQ51291.1"/>
    </source>
</evidence>
<dbReference type="GO" id="GO:0005829">
    <property type="term" value="C:cytosol"/>
    <property type="evidence" value="ECO:0007669"/>
    <property type="project" value="UniProtKB-ARBA"/>
</dbReference>
<dbReference type="InterPro" id="IPR036812">
    <property type="entry name" value="NAD(P)_OxRdtase_dom_sf"/>
</dbReference>
<keyword evidence="1" id="KW-0560">Oxidoreductase</keyword>
<dbReference type="AlphaFoldDB" id="S7PU03"/>
<feature type="domain" description="NADP-dependent oxidoreductase" evidence="2">
    <location>
        <begin position="49"/>
        <end position="365"/>
    </location>
</feature>